<reference evidence="1" key="1">
    <citation type="submission" date="2015-02" db="EMBL/GenBank/DDBJ databases">
        <title>A novel member of the family Ruminococcaceae isolated from human feces.</title>
        <authorList>
            <person name="Shkoporov A.N."/>
            <person name="Chaplin A.V."/>
            <person name="Motuzova O.V."/>
            <person name="Kafarskaia L.I."/>
            <person name="Khokhlova E.V."/>
            <person name="Efimov B.A."/>
        </authorList>
    </citation>
    <scope>NUCLEOTIDE SEQUENCE [LARGE SCALE GENOMIC DNA]</scope>
    <source>
        <strain evidence="1">585-1</strain>
    </source>
</reference>
<sequence>MGQYTVYCNGSQNLKNLSGGVGELRIDNLGADKADWGWLFFDKSPVPSGEVLDSASVLAVYCHAPYPLSLILGQIAGPSWNGPEWKITSGGVRGAGNLSCQIGITTENQTGAAQFWVDGSDHVPYATIQTHAGKITPSGYSPANTTIKKGFYHRFSWNVTAEKPINGTLTIAYSDFKYRAKGSGTWTSVRVPGPNTYIDFDTGLVPNAADPGMEWEVVVTSSSGAQASGGYATVQFQSTAVRLTDLTPSSRATTYKGFAVNFSWGMNYTKPDDLSGSIRQVSAKLRWRKNGAPAYTEYIVNNATQGYTIPAGVLPAGDIDWQVEVTDTSGGTTASSWTTFNNKELPVTPADLYPADGGRVLKHQVNRFGWSVTAEGAEDAPGEIVQTSAVLRWRTQGQQDVKSVSISGAQTWHNFPANTFTADDIEWQVEVTANTGAAGTSEWIHVNTQDALSTPVCVSPVGAIVEDTQGVTFVWRHEISTGTAQTAYELQTSSNMGGQYTTLSTAETDASSFATPAGQFAQGTLMWRVRTKNGDGVWGSYSAAATIIIRRAPAVPVIVYTDTKPRPTIRWQSADQQGVRIQIGDYDTGWMHSTAKEFRMPYFLQDGTYPVQLAVKTVFGVESAPAVGSITVLNVPGPTVEAAFNARLNAIEISWETDAAYAEYFILRDGVPIARSAGSGITDRLCTGKHLYTVRGVTPEGYYGDSAPVHAFLAIENAVLGSVEDGAPWLKLRLRAGERPAHDGSYSAQVDYVHYYGRTKPEPYTCGMEDASHDFAFTLRDAAQMDALRGLLGSAVVYKDCWGDVVIGVLGNIQAAHGRARDVQFTVVETDHRQEISYE</sequence>
<dbReference type="Gene3D" id="2.60.40.10">
    <property type="entry name" value="Immunoglobulins"/>
    <property type="match status" value="1"/>
</dbReference>
<comment type="caution">
    <text evidence="1">The sequence shown here is derived from an EMBL/GenBank/DDBJ whole genome shotgun (WGS) entry which is preliminary data.</text>
</comment>
<dbReference type="RefSeq" id="WP_050004858.1">
    <property type="nucleotide sequence ID" value="NZ_JXXK01000006.1"/>
</dbReference>
<evidence type="ECO:0000313" key="1">
    <source>
        <dbReference type="EMBL" id="KJF40436.1"/>
    </source>
</evidence>
<dbReference type="InterPro" id="IPR013783">
    <property type="entry name" value="Ig-like_fold"/>
</dbReference>
<dbReference type="GeneID" id="42856142"/>
<dbReference type="EMBL" id="JXXK01000006">
    <property type="protein sequence ID" value="KJF40436.1"/>
    <property type="molecule type" value="Genomic_DNA"/>
</dbReference>
<dbReference type="Proteomes" id="UP000032483">
    <property type="component" value="Unassembled WGS sequence"/>
</dbReference>
<gene>
    <name evidence="1" type="ORF">TQ39_05835</name>
</gene>
<name>A0A0D8J1L6_9FIRM</name>
<organism evidence="1 2">
    <name type="scientific">Ruthenibacterium lactatiformans</name>
    <dbReference type="NCBI Taxonomy" id="1550024"/>
    <lineage>
        <taxon>Bacteria</taxon>
        <taxon>Bacillati</taxon>
        <taxon>Bacillota</taxon>
        <taxon>Clostridia</taxon>
        <taxon>Eubacteriales</taxon>
        <taxon>Oscillospiraceae</taxon>
        <taxon>Ruthenibacterium</taxon>
    </lineage>
</organism>
<keyword evidence="2" id="KW-1185">Reference proteome</keyword>
<dbReference type="AlphaFoldDB" id="A0A0D8J1L6"/>
<accession>A0A0D8J1L6</accession>
<proteinExistence type="predicted"/>
<protein>
    <submittedName>
        <fullName evidence="1">Uncharacterized protein</fullName>
    </submittedName>
</protein>
<evidence type="ECO:0000313" key="2">
    <source>
        <dbReference type="Proteomes" id="UP000032483"/>
    </source>
</evidence>